<dbReference type="InterPro" id="IPR005084">
    <property type="entry name" value="CBM6"/>
</dbReference>
<evidence type="ECO:0000313" key="4">
    <source>
        <dbReference type="EMBL" id="MBM9505852.1"/>
    </source>
</evidence>
<feature type="domain" description="CBM6" evidence="3">
    <location>
        <begin position="400"/>
        <end position="534"/>
    </location>
</feature>
<dbReference type="CDD" id="cd04080">
    <property type="entry name" value="CBM6_cellulase-like"/>
    <property type="match status" value="1"/>
</dbReference>
<evidence type="ECO:0000313" key="5">
    <source>
        <dbReference type="Proteomes" id="UP000749040"/>
    </source>
</evidence>
<feature type="chain" id="PRO_5045797792" evidence="2">
    <location>
        <begin position="29"/>
        <end position="536"/>
    </location>
</feature>
<dbReference type="EMBL" id="JADKYB010000007">
    <property type="protein sequence ID" value="MBM9505852.1"/>
    <property type="molecule type" value="Genomic_DNA"/>
</dbReference>
<dbReference type="Proteomes" id="UP000749040">
    <property type="component" value="Unassembled WGS sequence"/>
</dbReference>
<keyword evidence="1 2" id="KW-0732">Signal</keyword>
<proteinExistence type="predicted"/>
<feature type="signal peptide" evidence="2">
    <location>
        <begin position="1"/>
        <end position="28"/>
    </location>
</feature>
<reference evidence="4 5" key="1">
    <citation type="submission" date="2021-01" db="EMBL/GenBank/DDBJ databases">
        <title>Streptomyces acididurans sp. nov., isolated from a peat swamp forest soil.</title>
        <authorList>
            <person name="Chantavorakit T."/>
            <person name="Duangmal K."/>
        </authorList>
    </citation>
    <scope>NUCLEOTIDE SEQUENCE [LARGE SCALE GENOMIC DNA]</scope>
    <source>
        <strain evidence="4 5">KK5PA1</strain>
    </source>
</reference>
<name>A0ABS2TSQ7_9ACTN</name>
<evidence type="ECO:0000259" key="3">
    <source>
        <dbReference type="PROSITE" id="PS51175"/>
    </source>
</evidence>
<dbReference type="InterPro" id="IPR032178">
    <property type="entry name" value="DUF5010"/>
</dbReference>
<evidence type="ECO:0000256" key="1">
    <source>
        <dbReference type="ARBA" id="ARBA00022729"/>
    </source>
</evidence>
<dbReference type="SMART" id="SM00606">
    <property type="entry name" value="CBD_IV"/>
    <property type="match status" value="1"/>
</dbReference>
<keyword evidence="5" id="KW-1185">Reference proteome</keyword>
<evidence type="ECO:0000256" key="2">
    <source>
        <dbReference type="SAM" id="SignalP"/>
    </source>
</evidence>
<dbReference type="InterPro" id="IPR008979">
    <property type="entry name" value="Galactose-bd-like_sf"/>
</dbReference>
<organism evidence="4 5">
    <name type="scientific">Actinacidiphila acididurans</name>
    <dbReference type="NCBI Taxonomy" id="2784346"/>
    <lineage>
        <taxon>Bacteria</taxon>
        <taxon>Bacillati</taxon>
        <taxon>Actinomycetota</taxon>
        <taxon>Actinomycetes</taxon>
        <taxon>Kitasatosporales</taxon>
        <taxon>Streptomycetaceae</taxon>
        <taxon>Actinacidiphila</taxon>
    </lineage>
</organism>
<dbReference type="Pfam" id="PF18099">
    <property type="entry name" value="CBM_35_2"/>
    <property type="match status" value="1"/>
</dbReference>
<dbReference type="InterPro" id="IPR041342">
    <property type="entry name" value="CBM35"/>
</dbReference>
<dbReference type="PROSITE" id="PS51175">
    <property type="entry name" value="CBM6"/>
    <property type="match status" value="1"/>
</dbReference>
<accession>A0ABS2TSQ7</accession>
<comment type="caution">
    <text evidence="4">The sequence shown here is derived from an EMBL/GenBank/DDBJ whole genome shotgun (WGS) entry which is preliminary data.</text>
</comment>
<sequence length="536" mass="56766">MRRTSARTRIRAVLAVLAAGAAVTTALAGAGQVAAAPAASAGPAAVITDNGGTTLPHRDAATTGALGVTFGFSTDTLNGNHQNQGNTIYNLPMYLTTGNNAAFWDDYVEELTTAGVDFVAVDVRGYVPGRAVPDGGGDPRVLTGLVDAINRRGVGGQLKIAAFDDTPASLTDKKNQVKHHTGGYTPPFDIGDATGAGEGGYQYIWDDNLKEFYSRVPDSLRYKVDGRPLVYEWSINDFAFTNQGNGNAAKMLAYVRTQAKAQFGVDPYFVVDQSWLQQDPTVSAQIGGVDDWFGVPTPASTLATFNGATYGAAVPGFHFASGTTTMNIDPNHGQALVNGLTATVGKGAKVTLVEGFTDWEENAALLRTADGGYDQRHTDYPGQMINIMRRFSKTPFPAATKVEAETADAYLDTTAGNAWNAYRAGDLDVQATTDTGGGWNVGGIASGEWLEWEQLPLQGTTDFQVRVASDNSAGRLRFVVDGVAGPTVSVPATGGWQTYQTVDAGSFAFATGTYHTVRIEFLTGNLNLNYWTATRS</sequence>
<dbReference type="Pfam" id="PF16402">
    <property type="entry name" value="DUF5010"/>
    <property type="match status" value="1"/>
</dbReference>
<dbReference type="SUPFAM" id="SSF49785">
    <property type="entry name" value="Galactose-binding domain-like"/>
    <property type="match status" value="1"/>
</dbReference>
<gene>
    <name evidence="4" type="ORF">ITX44_15065</name>
</gene>
<dbReference type="Gene3D" id="2.60.120.260">
    <property type="entry name" value="Galactose-binding domain-like"/>
    <property type="match status" value="1"/>
</dbReference>
<dbReference type="InterPro" id="IPR006584">
    <property type="entry name" value="Cellulose-bd_IV"/>
</dbReference>
<protein>
    <submittedName>
        <fullName evidence="4">DUF5010 domain-containing protein</fullName>
    </submittedName>
</protein>
<dbReference type="RefSeq" id="WP_205357717.1">
    <property type="nucleotide sequence ID" value="NZ_JADKYB010000007.1"/>
</dbReference>